<accession>G3NJJ1</accession>
<reference evidence="1" key="2">
    <citation type="submission" date="2024-04" db="UniProtKB">
        <authorList>
            <consortium name="Ensembl"/>
        </authorList>
    </citation>
    <scope>IDENTIFICATION</scope>
</reference>
<dbReference type="PANTHER" id="PTHR22640">
    <property type="entry name" value="STRUCTURAL MAINTENANCE OF CHROMOSOMES FLEXIBLE HINGE DOMAIN-CONTAINING PROTEIN 1"/>
    <property type="match status" value="1"/>
</dbReference>
<proteinExistence type="predicted"/>
<dbReference type="AlphaFoldDB" id="G3NJJ1"/>
<dbReference type="InParanoid" id="G3NJJ1"/>
<dbReference type="Bgee" id="ENSGACG00000004182">
    <property type="expression patterns" value="Expressed in zone of skin and 11 other cell types or tissues"/>
</dbReference>
<protein>
    <recommendedName>
        <fullName evidence="2">Histidine kinase/HSP90-like ATPase domain-containing protein</fullName>
    </recommendedName>
</protein>
<reference evidence="1" key="1">
    <citation type="submission" date="2006-01" db="EMBL/GenBank/DDBJ databases">
        <authorList>
            <person name="Lindblad-Toh K."/>
            <person name="Mauceli E."/>
            <person name="Grabherr M."/>
            <person name="Chang J.L."/>
            <person name="Lander E.S."/>
        </authorList>
    </citation>
    <scope>NUCLEOTIDE SEQUENCE [LARGE SCALE GENOMIC DNA]</scope>
</reference>
<name>G3NJJ1_GASAC</name>
<dbReference type="PANTHER" id="PTHR22640:SF2">
    <property type="entry name" value="STRUCTURAL MAINTENANCE OF CHROMOSOMES FLEXIBLE HINGE DOMAIN-CONTAINING PROTEIN 1"/>
    <property type="match status" value="1"/>
</dbReference>
<dbReference type="Gene3D" id="3.30.565.10">
    <property type="entry name" value="Histidine kinase-like ATPase, C-terminal domain"/>
    <property type="match status" value="1"/>
</dbReference>
<organism evidence="1">
    <name type="scientific">Gasterosteus aculeatus</name>
    <name type="common">Three-spined stickleback</name>
    <dbReference type="NCBI Taxonomy" id="69293"/>
    <lineage>
        <taxon>Eukaryota</taxon>
        <taxon>Metazoa</taxon>
        <taxon>Chordata</taxon>
        <taxon>Craniata</taxon>
        <taxon>Vertebrata</taxon>
        <taxon>Euteleostomi</taxon>
        <taxon>Actinopterygii</taxon>
        <taxon>Neopterygii</taxon>
        <taxon>Teleostei</taxon>
        <taxon>Neoteleostei</taxon>
        <taxon>Acanthomorphata</taxon>
        <taxon>Eupercaria</taxon>
        <taxon>Perciformes</taxon>
        <taxon>Cottioidei</taxon>
        <taxon>Gasterosteales</taxon>
        <taxon>Gasterosteidae</taxon>
        <taxon>Gasterosteus</taxon>
    </lineage>
</organism>
<dbReference type="STRING" id="69293.ENSGACP00000005502"/>
<dbReference type="GO" id="GO:0006302">
    <property type="term" value="P:double-strand break repair"/>
    <property type="evidence" value="ECO:0007669"/>
    <property type="project" value="InterPro"/>
</dbReference>
<dbReference type="Ensembl" id="ENSGACT00000005518.1">
    <property type="protein sequence ID" value="ENSGACP00000005502.1"/>
    <property type="gene ID" value="ENSGACG00000004182.1"/>
</dbReference>
<evidence type="ECO:0008006" key="2">
    <source>
        <dbReference type="Google" id="ProtNLM"/>
    </source>
</evidence>
<dbReference type="InterPro" id="IPR038892">
    <property type="entry name" value="SMCHD1"/>
</dbReference>
<dbReference type="Pfam" id="PF13589">
    <property type="entry name" value="HATPase_c_3"/>
    <property type="match status" value="1"/>
</dbReference>
<dbReference type="SUPFAM" id="SSF55874">
    <property type="entry name" value="ATPase domain of HSP90 chaperone/DNA topoisomerase II/histidine kinase"/>
    <property type="match status" value="1"/>
</dbReference>
<evidence type="ECO:0000313" key="1">
    <source>
        <dbReference type="Ensembl" id="ENSGACP00000005502.1"/>
    </source>
</evidence>
<sequence length="260" mass="29482">MADQRRVTVYDCRSENKARPQREVLETSGLDFNRFLRLLLPKFAIPPHEKFVLATTDRVILDFHKFEDLQDGSTLHLLQREDQALTAATEEHINFTPHYDTLIKGGLYEYYASEGQNPLAYALAELIDNSLSATAKNPGARTVEIRMVFDGGKPTVIVLDNGCGMTFTQLKNWAVYRLSKFSRDKVIVGDVHELILSKEGFESREKDKRDIYSTVIKNRKPGDYSHVKGDDERCLRALIGEEFGKKSFTAVVITGVSPEH</sequence>
<dbReference type="InterPro" id="IPR036890">
    <property type="entry name" value="HATPase_C_sf"/>
</dbReference>